<dbReference type="InterPro" id="IPR012337">
    <property type="entry name" value="RNaseH-like_sf"/>
</dbReference>
<evidence type="ECO:0000313" key="2">
    <source>
        <dbReference type="WBParaSite" id="nRc.2.0.1.t07943-RA"/>
    </source>
</evidence>
<accession>A0A915I1D6</accession>
<dbReference type="PANTHER" id="PTHR47241">
    <property type="entry name" value="FINGER PROTEIN, PUTATIVE-RELATED"/>
    <property type="match status" value="1"/>
</dbReference>
<proteinExistence type="predicted"/>
<dbReference type="OMA" id="QWILAAN"/>
<dbReference type="GO" id="GO:0005634">
    <property type="term" value="C:nucleus"/>
    <property type="evidence" value="ECO:0007669"/>
    <property type="project" value="TreeGrafter"/>
</dbReference>
<sequence length="176" mass="20334">KLLATARKLVSHFKHWLKATENLKKFQEAFLPSDKGNHLLQAELTHWNAQYYMLDHLIEQNLRIMAALQGDKKLLLRDDQWILAANVVKMLQTFESATRKLCLKSACVSQMIPFVKTLKCHLKKSISNSILILSKHQMLLGLASGMDQLMGIDFCCMSTLLDPRYKIRFFNDNQKN</sequence>
<evidence type="ECO:0000313" key="1">
    <source>
        <dbReference type="Proteomes" id="UP000887565"/>
    </source>
</evidence>
<name>A0A915I1D6_ROMCU</name>
<keyword evidence="1" id="KW-1185">Reference proteome</keyword>
<dbReference type="WBParaSite" id="nRc.2.0.1.t07943-RA">
    <property type="protein sequence ID" value="nRc.2.0.1.t07943-RA"/>
    <property type="gene ID" value="nRc.2.0.1.g07943"/>
</dbReference>
<protein>
    <submittedName>
        <fullName evidence="2">Uncharacterized protein</fullName>
    </submittedName>
</protein>
<dbReference type="SUPFAM" id="SSF53098">
    <property type="entry name" value="Ribonuclease H-like"/>
    <property type="match status" value="1"/>
</dbReference>
<dbReference type="Proteomes" id="UP000887565">
    <property type="component" value="Unplaced"/>
</dbReference>
<dbReference type="AlphaFoldDB" id="A0A915I1D6"/>
<dbReference type="InterPro" id="IPR052865">
    <property type="entry name" value="Zinc_finger_BED"/>
</dbReference>
<dbReference type="PANTHER" id="PTHR47241:SF1">
    <property type="entry name" value="BED-TYPE DOMAIN-CONTAINING PROTEIN"/>
    <property type="match status" value="1"/>
</dbReference>
<organism evidence="1 2">
    <name type="scientific">Romanomermis culicivorax</name>
    <name type="common">Nematode worm</name>
    <dbReference type="NCBI Taxonomy" id="13658"/>
    <lineage>
        <taxon>Eukaryota</taxon>
        <taxon>Metazoa</taxon>
        <taxon>Ecdysozoa</taxon>
        <taxon>Nematoda</taxon>
        <taxon>Enoplea</taxon>
        <taxon>Dorylaimia</taxon>
        <taxon>Mermithida</taxon>
        <taxon>Mermithoidea</taxon>
        <taxon>Mermithidae</taxon>
        <taxon>Romanomermis</taxon>
    </lineage>
</organism>
<reference evidence="2" key="1">
    <citation type="submission" date="2022-11" db="UniProtKB">
        <authorList>
            <consortium name="WormBaseParasite"/>
        </authorList>
    </citation>
    <scope>IDENTIFICATION</scope>
</reference>